<evidence type="ECO:0000313" key="2">
    <source>
        <dbReference type="EMBL" id="KAF0023019.1"/>
    </source>
</evidence>
<protein>
    <submittedName>
        <fullName evidence="2">Uncharacterized protein</fullName>
    </submittedName>
</protein>
<accession>A0A6A4RRW1</accession>
<reference evidence="2 3" key="1">
    <citation type="submission" date="2019-06" db="EMBL/GenBank/DDBJ databases">
        <title>Draft genomes of female and male turbot (Scophthalmus maximus).</title>
        <authorList>
            <person name="Xu H."/>
            <person name="Xu X.-W."/>
            <person name="Shao C."/>
            <person name="Chen S."/>
        </authorList>
    </citation>
    <scope>NUCLEOTIDE SEQUENCE [LARGE SCALE GENOMIC DNA]</scope>
    <source>
        <strain evidence="2">Ysfricsl-2016a</strain>
        <tissue evidence="2">Blood</tissue>
    </source>
</reference>
<name>A0A6A4RRW1_SCOMX</name>
<organism evidence="2 3">
    <name type="scientific">Scophthalmus maximus</name>
    <name type="common">Turbot</name>
    <name type="synonym">Psetta maxima</name>
    <dbReference type="NCBI Taxonomy" id="52904"/>
    <lineage>
        <taxon>Eukaryota</taxon>
        <taxon>Metazoa</taxon>
        <taxon>Chordata</taxon>
        <taxon>Craniata</taxon>
        <taxon>Vertebrata</taxon>
        <taxon>Euteleostomi</taxon>
        <taxon>Actinopterygii</taxon>
        <taxon>Neopterygii</taxon>
        <taxon>Teleostei</taxon>
        <taxon>Neoteleostei</taxon>
        <taxon>Acanthomorphata</taxon>
        <taxon>Carangaria</taxon>
        <taxon>Pleuronectiformes</taxon>
        <taxon>Pleuronectoidei</taxon>
        <taxon>Scophthalmidae</taxon>
        <taxon>Scophthalmus</taxon>
    </lineage>
</organism>
<comment type="caution">
    <text evidence="2">The sequence shown here is derived from an EMBL/GenBank/DDBJ whole genome shotgun (WGS) entry which is preliminary data.</text>
</comment>
<dbReference type="Proteomes" id="UP000438429">
    <property type="component" value="Unassembled WGS sequence"/>
</dbReference>
<dbReference type="EMBL" id="VEVO01000023">
    <property type="protein sequence ID" value="KAF0023019.1"/>
    <property type="molecule type" value="Genomic_DNA"/>
</dbReference>
<evidence type="ECO:0000256" key="1">
    <source>
        <dbReference type="SAM" id="MobiDB-lite"/>
    </source>
</evidence>
<proteinExistence type="predicted"/>
<dbReference type="AlphaFoldDB" id="A0A6A4RRW1"/>
<sequence>MAPKLSDALVVLYESERSVVRSSCGSVEDVRITAAPVIHSGFLSPRHASVEEMFLMASCKRTEKRYIVASGVRAGRRRQVFTRTPPRASPLEPAVLPPNRIGRRSVPGYRINRPRGRYSPGPHPALHHWNLRSCHLIVSDAVQYQAIESIGLEAENRRVLDVTLKRLIDESAELRNVSVGRQSSELASTFTAPPPHPLAAAPPASRMSRCRMYGCESTPLRRHDGRGPAQRRSSSAVESAISFSCVSAPVGQDVSKGSRV</sequence>
<gene>
    <name evidence="2" type="ORF">F2P81_025000</name>
</gene>
<evidence type="ECO:0000313" key="3">
    <source>
        <dbReference type="Proteomes" id="UP000438429"/>
    </source>
</evidence>
<feature type="region of interest" description="Disordered" evidence="1">
    <location>
        <begin position="186"/>
        <end position="205"/>
    </location>
</feature>